<organism evidence="4 6">
    <name type="scientific">Alkalithermobacter thermoalcaliphilus JW-YL-7 = DSM 7308</name>
    <dbReference type="NCBI Taxonomy" id="1121328"/>
    <lineage>
        <taxon>Bacteria</taxon>
        <taxon>Bacillati</taxon>
        <taxon>Bacillota</taxon>
        <taxon>Clostridia</taxon>
        <taxon>Peptostreptococcales</taxon>
        <taxon>Tepidibacteraceae</taxon>
        <taxon>Alkalithermobacter</taxon>
    </lineage>
</organism>
<dbReference type="Gene3D" id="1.10.1760.20">
    <property type="match status" value="1"/>
</dbReference>
<comment type="caution">
    <text evidence="4">The sequence shown here is derived from an EMBL/GenBank/DDBJ whole genome shotgun (WGS) entry which is preliminary data.</text>
</comment>
<reference evidence="5 7" key="2">
    <citation type="submission" date="2016-11" db="EMBL/GenBank/DDBJ databases">
        <authorList>
            <person name="Varghese N."/>
            <person name="Submissions S."/>
        </authorList>
    </citation>
    <scope>NUCLEOTIDE SEQUENCE [LARGE SCALE GENOMIC DNA]</scope>
    <source>
        <strain evidence="5 7">DSM 7308</strain>
    </source>
</reference>
<feature type="transmembrane region" description="Helical" evidence="3">
    <location>
        <begin position="40"/>
        <end position="65"/>
    </location>
</feature>
<dbReference type="PANTHER" id="PTHR37815:SF3">
    <property type="entry name" value="UPF0397 PROTEIN SPR0429"/>
    <property type="match status" value="1"/>
</dbReference>
<evidence type="ECO:0000256" key="3">
    <source>
        <dbReference type="SAM" id="Phobius"/>
    </source>
</evidence>
<dbReference type="Pfam" id="PF07155">
    <property type="entry name" value="ECF-ribofla_trS"/>
    <property type="match status" value="1"/>
</dbReference>
<dbReference type="Proteomes" id="UP000092605">
    <property type="component" value="Unassembled WGS sequence"/>
</dbReference>
<evidence type="ECO:0000313" key="7">
    <source>
        <dbReference type="Proteomes" id="UP000323392"/>
    </source>
</evidence>
<dbReference type="AlphaFoldDB" id="A0A150FR61"/>
<sequence>MEKTKSLTIIGLMTALVCIGTMVIQIPMPATDGFINIGDSAIFIASILFGPTVGLIAGGVGSALADLLTGYAHWALFTLIIKGFEGFVVGYLMRNSLNKAKMILSTSVGALVMVVGYFFAGGILKGSLLISLQSVPGNIVQGVSSIIIGVPIAIAIANTKYFKSNVKQN</sequence>
<dbReference type="RefSeq" id="WP_066070395.1">
    <property type="nucleotide sequence ID" value="NZ_FRBG01000009.1"/>
</dbReference>
<evidence type="ECO:0000313" key="4">
    <source>
        <dbReference type="EMBL" id="KXZ40101.1"/>
    </source>
</evidence>
<protein>
    <submittedName>
        <fullName evidence="5">Uncharacterized membrane protein</fullName>
    </submittedName>
</protein>
<evidence type="ECO:0000313" key="5">
    <source>
        <dbReference type="EMBL" id="SHL01688.1"/>
    </source>
</evidence>
<proteinExistence type="predicted"/>
<dbReference type="Proteomes" id="UP000323392">
    <property type="component" value="Unassembled WGS sequence"/>
</dbReference>
<dbReference type="EMBL" id="FRBG01000009">
    <property type="protein sequence ID" value="SHL01688.1"/>
    <property type="molecule type" value="Genomic_DNA"/>
</dbReference>
<keyword evidence="2 3" id="KW-1133">Transmembrane helix</keyword>
<gene>
    <name evidence="4" type="ORF">JWYL7_1176</name>
    <name evidence="5" type="ORF">SAMN05661008_01306</name>
</gene>
<feature type="transmembrane region" description="Helical" evidence="3">
    <location>
        <begin position="6"/>
        <end position="28"/>
    </location>
</feature>
<keyword evidence="7" id="KW-1185">Reference proteome</keyword>
<dbReference type="EMBL" id="LSFY01000001">
    <property type="protein sequence ID" value="KXZ40101.1"/>
    <property type="molecule type" value="Genomic_DNA"/>
</dbReference>
<feature type="transmembrane region" description="Helical" evidence="3">
    <location>
        <begin position="71"/>
        <end position="93"/>
    </location>
</feature>
<dbReference type="OrthoDB" id="411368at2"/>
<dbReference type="InterPro" id="IPR009825">
    <property type="entry name" value="ECF_substrate-spec-like"/>
</dbReference>
<reference evidence="4 6" key="1">
    <citation type="submission" date="2016-02" db="EMBL/GenBank/DDBJ databases">
        <title>Draft genome sequence for Clostridium paradoxum JW-YL-7.</title>
        <authorList>
            <person name="Utturkar S.M."/>
            <person name="Lancaster A."/>
            <person name="Poole F.L."/>
            <person name="Adams M.W."/>
            <person name="Brown S.D."/>
        </authorList>
    </citation>
    <scope>NUCLEOTIDE SEQUENCE [LARGE SCALE GENOMIC DNA]</scope>
    <source>
        <strain evidence="4 6">JW-YL-7</strain>
    </source>
</reference>
<dbReference type="PANTHER" id="PTHR37815">
    <property type="entry name" value="UPF0397 PROTEIN BC_2624-RELATED"/>
    <property type="match status" value="1"/>
</dbReference>
<feature type="transmembrane region" description="Helical" evidence="3">
    <location>
        <begin position="100"/>
        <end position="119"/>
    </location>
</feature>
<feature type="transmembrane region" description="Helical" evidence="3">
    <location>
        <begin position="139"/>
        <end position="157"/>
    </location>
</feature>
<dbReference type="GO" id="GO:0016020">
    <property type="term" value="C:membrane"/>
    <property type="evidence" value="ECO:0007669"/>
    <property type="project" value="InterPro"/>
</dbReference>
<keyword evidence="1 3" id="KW-0812">Transmembrane</keyword>
<evidence type="ECO:0000256" key="1">
    <source>
        <dbReference type="ARBA" id="ARBA00022692"/>
    </source>
</evidence>
<name>A0A150FR61_CLOPD</name>
<dbReference type="STRING" id="1121328.JWYL7_1176"/>
<evidence type="ECO:0000256" key="2">
    <source>
        <dbReference type="ARBA" id="ARBA00022989"/>
    </source>
</evidence>
<dbReference type="PATRIC" id="fig|1121328.3.peg.1185"/>
<evidence type="ECO:0000313" key="6">
    <source>
        <dbReference type="Proteomes" id="UP000092605"/>
    </source>
</evidence>
<accession>A0A150FR61</accession>
<keyword evidence="3" id="KW-0472">Membrane</keyword>